<dbReference type="Proteomes" id="UP000444721">
    <property type="component" value="Unassembled WGS sequence"/>
</dbReference>
<dbReference type="SUPFAM" id="SSF52540">
    <property type="entry name" value="P-loop containing nucleoside triphosphate hydrolases"/>
    <property type="match status" value="2"/>
</dbReference>
<dbReference type="SMART" id="SM00382">
    <property type="entry name" value="AAA"/>
    <property type="match status" value="2"/>
</dbReference>
<dbReference type="InterPro" id="IPR003593">
    <property type="entry name" value="AAA+_ATPase"/>
</dbReference>
<dbReference type="InterPro" id="IPR027417">
    <property type="entry name" value="P-loop_NTPase"/>
</dbReference>
<gene>
    <name evidence="2" type="ORF">FDP41_008951</name>
</gene>
<proteinExistence type="predicted"/>
<dbReference type="Pfam" id="PF00004">
    <property type="entry name" value="AAA"/>
    <property type="match status" value="2"/>
</dbReference>
<dbReference type="VEuPathDB" id="AmoebaDB:NF0077430"/>
<feature type="domain" description="AAA+ ATPase" evidence="1">
    <location>
        <begin position="559"/>
        <end position="697"/>
    </location>
</feature>
<organism evidence="2 3">
    <name type="scientific">Naegleria fowleri</name>
    <name type="common">Brain eating amoeba</name>
    <dbReference type="NCBI Taxonomy" id="5763"/>
    <lineage>
        <taxon>Eukaryota</taxon>
        <taxon>Discoba</taxon>
        <taxon>Heterolobosea</taxon>
        <taxon>Tetramitia</taxon>
        <taxon>Eutetramitia</taxon>
        <taxon>Vahlkampfiidae</taxon>
        <taxon>Naegleria</taxon>
    </lineage>
</organism>
<dbReference type="GeneID" id="68116168"/>
<dbReference type="PANTHER" id="PTHR23077:SF117">
    <property type="entry name" value="AAA+ ATPASE DOMAIN-CONTAINING PROTEIN"/>
    <property type="match status" value="1"/>
</dbReference>
<dbReference type="VEuPathDB" id="AmoebaDB:FDP41_008951"/>
<comment type="caution">
    <text evidence="2">The sequence shown here is derived from an EMBL/GenBank/DDBJ whole genome shotgun (WGS) entry which is preliminary data.</text>
</comment>
<dbReference type="EMBL" id="VFQX01000066">
    <property type="protein sequence ID" value="KAF0972702.1"/>
    <property type="molecule type" value="Genomic_DNA"/>
</dbReference>
<dbReference type="OMA" id="SHVGESE"/>
<evidence type="ECO:0000313" key="3">
    <source>
        <dbReference type="Proteomes" id="UP000444721"/>
    </source>
</evidence>
<evidence type="ECO:0000259" key="1">
    <source>
        <dbReference type="SMART" id="SM00382"/>
    </source>
</evidence>
<evidence type="ECO:0000313" key="2">
    <source>
        <dbReference type="EMBL" id="KAF0972702.1"/>
    </source>
</evidence>
<dbReference type="RefSeq" id="XP_044557416.1">
    <property type="nucleotide sequence ID" value="XM_044712858.1"/>
</dbReference>
<reference evidence="2 3" key="1">
    <citation type="journal article" date="2019" name="Sci. Rep.">
        <title>Nanopore sequencing improves the draft genome of the human pathogenic amoeba Naegleria fowleri.</title>
        <authorList>
            <person name="Liechti N."/>
            <person name="Schurch N."/>
            <person name="Bruggmann R."/>
            <person name="Wittwer M."/>
        </authorList>
    </citation>
    <scope>NUCLEOTIDE SEQUENCE [LARGE SCALE GENOMIC DNA]</scope>
    <source>
        <strain evidence="2 3">ATCC 30894</strain>
    </source>
</reference>
<dbReference type="InterPro" id="IPR041569">
    <property type="entry name" value="AAA_lid_3"/>
</dbReference>
<sequence length="806" mass="92293">MQVKLKAYPSQFLKRRKKLVGLNRVSDIYCVVISPLMTRLLDIWSVGDCEQCVSKEIFPRQYFVELDGIQPSMESNMNDNNNNIIRGIILTLYVDPSLGVLKANFKAEEVEREIYMNEIAMKSFGLEEDQAIIINKIGIYDQIPELQRVLLKPFSNMSFSKILPVNKNYIKEFITRKQFVKRRSNIYIPINAFDNNTGFMEFTVQVKYFNENELNAAEWGRISDKTKIIVNSDEIDLNHLQSRTYWKSEQYFTLRSLINHSMKNRANSIRSFLIYGAGGNGKSSQVFHIAKDLNLNVKKLSPASLYQNIYQDEEGVFNLYHQLKEAESLYPCIFLIDEIDTLFPEDEESKDLLLLNQLLSIFNYLESSPFPLCLVGITSQIERLDPFVKQKFEEHIMIDVPSNEERFNIFKTLLMNDDSVTVELEMNQSELIQFKTEDNLLKDISFNHFHGLVQADIALLCSNCIQNAKMRQLLHSPNPHRDVNTPSKVYISSSDIIEEVTNIEPYSIRQSSQSLTIPQIPKVSWEDIGGLHDIKSKLNEMMVWPLKHYESYVRMGIKPPTGLLLYGPPGTGKAEVGESEKTLAEIFRRARLASPCVIFFDEIQAIFGDRMDSSSGEQRLISQLLLELDSLENIEFSTQQRARTNSGDNDVIKNTSSNDNNNGCVIVIAATNVPHKIDPTLLRPGRIEHVLYVGPPDSEARKSIFEMCIKEMTVEETVLQYVDSFVERTKNFYSGADIANICQRAGLNALSRSILSQGNTNTSVERDVVSVEDFEQAISMVSPSLTASQLQYYKNWELHRRYGDLE</sequence>
<protein>
    <recommendedName>
        <fullName evidence="1">AAA+ ATPase domain-containing protein</fullName>
    </recommendedName>
</protein>
<dbReference type="InterPro" id="IPR003959">
    <property type="entry name" value="ATPase_AAA_core"/>
</dbReference>
<dbReference type="AlphaFoldDB" id="A0A6A5BCV8"/>
<dbReference type="GO" id="GO:0016887">
    <property type="term" value="F:ATP hydrolysis activity"/>
    <property type="evidence" value="ECO:0007669"/>
    <property type="project" value="InterPro"/>
</dbReference>
<dbReference type="VEuPathDB" id="AmoebaDB:NfTy_047430"/>
<keyword evidence="3" id="KW-1185">Reference proteome</keyword>
<dbReference type="Gene3D" id="3.40.50.300">
    <property type="entry name" value="P-loop containing nucleotide triphosphate hydrolases"/>
    <property type="match status" value="3"/>
</dbReference>
<dbReference type="InterPro" id="IPR050168">
    <property type="entry name" value="AAA_ATPase_domain"/>
</dbReference>
<accession>A0A6A5BCV8</accession>
<dbReference type="PANTHER" id="PTHR23077">
    <property type="entry name" value="AAA-FAMILY ATPASE"/>
    <property type="match status" value="1"/>
</dbReference>
<feature type="domain" description="AAA+ ATPase" evidence="1">
    <location>
        <begin position="268"/>
        <end position="402"/>
    </location>
</feature>
<dbReference type="Pfam" id="PF17862">
    <property type="entry name" value="AAA_lid_3"/>
    <property type="match status" value="1"/>
</dbReference>
<dbReference type="OrthoDB" id="10254455at2759"/>
<dbReference type="Gene3D" id="1.10.8.60">
    <property type="match status" value="2"/>
</dbReference>
<dbReference type="GO" id="GO:0005524">
    <property type="term" value="F:ATP binding"/>
    <property type="evidence" value="ECO:0007669"/>
    <property type="project" value="InterPro"/>
</dbReference>
<name>A0A6A5BCV8_NAEFO</name>